<dbReference type="PANTHER" id="PTHR47969:SF15">
    <property type="entry name" value="CHROMOSOME-ASSOCIATED KINESIN KIF4A-RELATED"/>
    <property type="match status" value="1"/>
</dbReference>
<dbReference type="PROSITE" id="PS50067">
    <property type="entry name" value="KINESIN_MOTOR_2"/>
    <property type="match status" value="1"/>
</dbReference>
<dbReference type="GO" id="GO:0005875">
    <property type="term" value="C:microtubule associated complex"/>
    <property type="evidence" value="ECO:0007669"/>
    <property type="project" value="TreeGrafter"/>
</dbReference>
<name>A0A6J2TYX8_DROLE</name>
<dbReference type="Pfam" id="PF00225">
    <property type="entry name" value="Kinesin"/>
    <property type="match status" value="2"/>
</dbReference>
<dbReference type="InterPro" id="IPR027640">
    <property type="entry name" value="Kinesin-like_fam"/>
</dbReference>
<feature type="binding site" evidence="11">
    <location>
        <begin position="116"/>
        <end position="123"/>
    </location>
    <ligand>
        <name>ATP</name>
        <dbReference type="ChEBI" id="CHEBI:30616"/>
    </ligand>
</feature>
<keyword evidence="4 11" id="KW-0547">Nucleotide-binding</keyword>
<protein>
    <recommendedName>
        <fullName evidence="9">Kinesin-like protein costa</fullName>
    </recommendedName>
    <alternativeName>
        <fullName evidence="10">Kinesin-like protein costal2</fullName>
    </alternativeName>
</protein>
<dbReference type="Gene3D" id="3.40.850.10">
    <property type="entry name" value="Kinesin motor domain"/>
    <property type="match status" value="2"/>
</dbReference>
<keyword evidence="6 12" id="KW-0175">Coiled coil</keyword>
<dbReference type="GO" id="GO:0008017">
    <property type="term" value="F:microtubule binding"/>
    <property type="evidence" value="ECO:0007669"/>
    <property type="project" value="InterPro"/>
</dbReference>
<feature type="coiled-coil region" evidence="12">
    <location>
        <begin position="588"/>
        <end position="657"/>
    </location>
</feature>
<dbReference type="SMART" id="SM00129">
    <property type="entry name" value="KISc"/>
    <property type="match status" value="1"/>
</dbReference>
<gene>
    <name evidence="15" type="primary">LOC115629403</name>
</gene>
<dbReference type="CTD" id="35653"/>
<dbReference type="GO" id="GO:0005874">
    <property type="term" value="C:microtubule"/>
    <property type="evidence" value="ECO:0007669"/>
    <property type="project" value="UniProtKB-KW"/>
</dbReference>
<dbReference type="OrthoDB" id="540783at2759"/>
<dbReference type="RefSeq" id="XP_030381721.1">
    <property type="nucleotide sequence ID" value="XM_030525861.1"/>
</dbReference>
<dbReference type="GO" id="GO:0007052">
    <property type="term" value="P:mitotic spindle organization"/>
    <property type="evidence" value="ECO:0007669"/>
    <property type="project" value="TreeGrafter"/>
</dbReference>
<proteinExistence type="inferred from homology"/>
<evidence type="ECO:0000256" key="3">
    <source>
        <dbReference type="ARBA" id="ARBA00022701"/>
    </source>
</evidence>
<keyword evidence="8" id="KW-0206">Cytoskeleton</keyword>
<dbReference type="GO" id="GO:0005524">
    <property type="term" value="F:ATP binding"/>
    <property type="evidence" value="ECO:0007669"/>
    <property type="project" value="UniProtKB-UniRule"/>
</dbReference>
<dbReference type="PRINTS" id="PR00380">
    <property type="entry name" value="KINESINHEAVY"/>
</dbReference>
<sequence length="1080" mass="123846">MEIPIQVAVRIQSTRLHHNNRLNPMSNGDSDCNVINNRSSCKFVSVTKQIQSNETSLVCVESTLSGADVIKVGKNTYSVGHVIKSDTSQNHIYQQSVFPLISLFLEGFDASVVTYGQKATGKTYTLYGNGFEYIYSETDQGVVQHCVRDIFNHVNRSTDRTFVVHVGFVEICNDHIRDLLGVGNVHCSNVEEVFHWLQVGLSLMQKSSTAVHTLFTLTLEQQWVSKDGFLQHRLSTASFSDLCASQRWRNSRPGDTGLQMLEQVVHSLIDPINLQGEERNIPYSRSTLTTLLKDSFGGRAQTLFILCISPLEQDIDETLGNLQFATEVQSVRNYVIMNTFSDDNMPISPEVAPFSATSSVISCVVPPKAGHFGLQFAASQWFKLVSNAEGLFSKLITSNALSELEKEQIEEWMFLKQECEDCLESFNCNIRVQKPLVPIQEADELDISVQQDSDNETDTESRPDLVEKLDNIMDEFCLKTDTLIEAKHTEFLIKQPKAVMESQESFTKKKCDEREFTVGCRRRSIKPGTSLSSTELAMLSRMASKEIETTKDHFTKEYQRSFINDLPSACESIRIFSHAGSEYIEKKLRKVKAAIDVHQCQLKEIEQTMQLQKNYISEVLKNRETRIHAKQRFHKKKAKLELELENTKKQMTKALVQGKEKCEIDRLRAVISHLSLRLEDLSSMKHIAGDSEEKLKKLQQSVSESRKQMEELQNKINKERKQREQLEYQIKTTREPHIMLDRAEAINGLATMSLTKQLNNEELQTVQDRLTHLDHILREKSENLQRDEQEETLRHEIRNLRRTRDHLVEQRCSLDNKLKRDKILTDFEERKLLECDEAIEAIDAAIEFKNEIICGHRSIDISAWHNREQGEQMLMERLNKLSLEEMRTLLYKYFIKVIDLKDSSRKLEKQLNHLERERDVWEQKERLLSNAVLQARLEGKRNVIFLQRQYEMKLTLFMRHLSEEASASSTSFNKSIGVDEDMPIVLGSVQKPPYSTQNLQLILNAPTAEVNNDSRCVPKIATRYASTMSATTAFVHPSCSPIEPTTTFAKVTRRKNKIIIQDASRKINEKAPAGLSNNRI</sequence>
<evidence type="ECO:0000256" key="6">
    <source>
        <dbReference type="ARBA" id="ARBA00023054"/>
    </source>
</evidence>
<reference evidence="15" key="1">
    <citation type="submission" date="2025-08" db="UniProtKB">
        <authorList>
            <consortium name="RefSeq"/>
        </authorList>
    </citation>
    <scope>IDENTIFICATION</scope>
    <source>
        <strain evidence="15">11010-0011.00</strain>
        <tissue evidence="15">Whole body</tissue>
    </source>
</reference>
<dbReference type="Proteomes" id="UP000504634">
    <property type="component" value="Unplaced"/>
</dbReference>
<evidence type="ECO:0000256" key="7">
    <source>
        <dbReference type="ARBA" id="ARBA00023175"/>
    </source>
</evidence>
<evidence type="ECO:0000256" key="4">
    <source>
        <dbReference type="ARBA" id="ARBA00022741"/>
    </source>
</evidence>
<comment type="similarity">
    <text evidence="11">Belongs to the TRAFAC class myosin-kinesin ATPase superfamily. Kinesin family.</text>
</comment>
<feature type="coiled-coil region" evidence="12">
    <location>
        <begin position="897"/>
        <end position="931"/>
    </location>
</feature>
<keyword evidence="5 11" id="KW-0067">ATP-binding</keyword>
<dbReference type="GO" id="GO:0007018">
    <property type="term" value="P:microtubule-based movement"/>
    <property type="evidence" value="ECO:0007669"/>
    <property type="project" value="InterPro"/>
</dbReference>
<evidence type="ECO:0000256" key="12">
    <source>
        <dbReference type="SAM" id="Coils"/>
    </source>
</evidence>
<comment type="subcellular location">
    <subcellularLocation>
        <location evidence="1">Cytoplasm</location>
        <location evidence="1">Cytoskeleton</location>
    </subcellularLocation>
</comment>
<dbReference type="InterPro" id="IPR036961">
    <property type="entry name" value="Kinesin_motor_dom_sf"/>
</dbReference>
<evidence type="ECO:0000256" key="9">
    <source>
        <dbReference type="ARBA" id="ARBA00070863"/>
    </source>
</evidence>
<keyword evidence="2" id="KW-0963">Cytoplasm</keyword>
<dbReference type="InterPro" id="IPR027417">
    <property type="entry name" value="P-loop_NTPase"/>
</dbReference>
<dbReference type="AlphaFoldDB" id="A0A6J2TYX8"/>
<feature type="coiled-coil region" evidence="12">
    <location>
        <begin position="688"/>
        <end position="729"/>
    </location>
</feature>
<feature type="domain" description="Kinesin motor" evidence="13">
    <location>
        <begin position="4"/>
        <end position="331"/>
    </location>
</feature>
<dbReference type="FunFam" id="3.40.850.10:FF:000151">
    <property type="entry name" value="Kinesin-like protein costa"/>
    <property type="match status" value="1"/>
</dbReference>
<evidence type="ECO:0000259" key="13">
    <source>
        <dbReference type="PROSITE" id="PS50067"/>
    </source>
</evidence>
<evidence type="ECO:0000256" key="10">
    <source>
        <dbReference type="ARBA" id="ARBA00083812"/>
    </source>
</evidence>
<keyword evidence="7 11" id="KW-0505">Motor protein</keyword>
<dbReference type="GO" id="GO:0003777">
    <property type="term" value="F:microtubule motor activity"/>
    <property type="evidence" value="ECO:0007669"/>
    <property type="project" value="InterPro"/>
</dbReference>
<evidence type="ECO:0000256" key="8">
    <source>
        <dbReference type="ARBA" id="ARBA00023212"/>
    </source>
</evidence>
<evidence type="ECO:0000256" key="11">
    <source>
        <dbReference type="PROSITE-ProRule" id="PRU00283"/>
    </source>
</evidence>
<evidence type="ECO:0000256" key="2">
    <source>
        <dbReference type="ARBA" id="ARBA00022490"/>
    </source>
</evidence>
<evidence type="ECO:0000256" key="1">
    <source>
        <dbReference type="ARBA" id="ARBA00004245"/>
    </source>
</evidence>
<evidence type="ECO:0000313" key="15">
    <source>
        <dbReference type="RefSeq" id="XP_030381721.1"/>
    </source>
</evidence>
<dbReference type="SUPFAM" id="SSF52540">
    <property type="entry name" value="P-loop containing nucleoside triphosphate hydrolases"/>
    <property type="match status" value="1"/>
</dbReference>
<organism evidence="14 15">
    <name type="scientific">Drosophila lebanonensis</name>
    <name type="common">Fruit fly</name>
    <name type="synonym">Scaptodrosophila lebanonensis</name>
    <dbReference type="NCBI Taxonomy" id="7225"/>
    <lineage>
        <taxon>Eukaryota</taxon>
        <taxon>Metazoa</taxon>
        <taxon>Ecdysozoa</taxon>
        <taxon>Arthropoda</taxon>
        <taxon>Hexapoda</taxon>
        <taxon>Insecta</taxon>
        <taxon>Pterygota</taxon>
        <taxon>Neoptera</taxon>
        <taxon>Endopterygota</taxon>
        <taxon>Diptera</taxon>
        <taxon>Brachycera</taxon>
        <taxon>Muscomorpha</taxon>
        <taxon>Ephydroidea</taxon>
        <taxon>Drosophilidae</taxon>
        <taxon>Scaptodrosophila</taxon>
    </lineage>
</organism>
<dbReference type="GeneID" id="115629403"/>
<keyword evidence="14" id="KW-1185">Reference proteome</keyword>
<keyword evidence="3" id="KW-0493">Microtubule</keyword>
<accession>A0A6J2TYX8</accession>
<dbReference type="GO" id="GO:0051231">
    <property type="term" value="P:spindle elongation"/>
    <property type="evidence" value="ECO:0007669"/>
    <property type="project" value="TreeGrafter"/>
</dbReference>
<dbReference type="InterPro" id="IPR001752">
    <property type="entry name" value="Kinesin_motor_dom"/>
</dbReference>
<evidence type="ECO:0000256" key="5">
    <source>
        <dbReference type="ARBA" id="ARBA00022840"/>
    </source>
</evidence>
<dbReference type="PANTHER" id="PTHR47969">
    <property type="entry name" value="CHROMOSOME-ASSOCIATED KINESIN KIF4A-RELATED"/>
    <property type="match status" value="1"/>
</dbReference>
<evidence type="ECO:0000313" key="14">
    <source>
        <dbReference type="Proteomes" id="UP000504634"/>
    </source>
</evidence>